<reference evidence="11" key="1">
    <citation type="submission" date="2015-04" db="UniProtKB">
        <authorList>
            <consortium name="EnsemblPlants"/>
        </authorList>
    </citation>
    <scope>IDENTIFICATION</scope>
</reference>
<protein>
    <recommendedName>
        <fullName evidence="6">RNA polymerase sigma factor</fullName>
    </recommendedName>
</protein>
<evidence type="ECO:0000256" key="4">
    <source>
        <dbReference type="ARBA" id="ARBA00023125"/>
    </source>
</evidence>
<dbReference type="GO" id="GO:0003677">
    <property type="term" value="F:DNA binding"/>
    <property type="evidence" value="ECO:0007669"/>
    <property type="project" value="UniProtKB-KW"/>
</dbReference>
<dbReference type="InterPro" id="IPR000943">
    <property type="entry name" value="RNA_pol_sigma70"/>
</dbReference>
<keyword evidence="2 6" id="KW-0805">Transcription regulation</keyword>
<accession>A0A0E0LSS3</accession>
<dbReference type="GO" id="GO:0006352">
    <property type="term" value="P:DNA-templated transcription initiation"/>
    <property type="evidence" value="ECO:0007669"/>
    <property type="project" value="UniProtKB-UniRule"/>
</dbReference>
<dbReference type="GO" id="GO:0016987">
    <property type="term" value="F:sigma factor activity"/>
    <property type="evidence" value="ECO:0007669"/>
    <property type="project" value="UniProtKB-UniRule"/>
</dbReference>
<dbReference type="PIRSF" id="PIRSF000767">
    <property type="entry name" value="RNA_pol_sigma_SigB/C/D"/>
    <property type="match status" value="1"/>
</dbReference>
<dbReference type="AlphaFoldDB" id="A0A0E0LSS3"/>
<dbReference type="InterPro" id="IPR007624">
    <property type="entry name" value="RNA_pol_sigma70_r3"/>
</dbReference>
<evidence type="ECO:0000256" key="1">
    <source>
        <dbReference type="ARBA" id="ARBA00007788"/>
    </source>
</evidence>
<dbReference type="Pfam" id="PF04545">
    <property type="entry name" value="Sigma70_r4"/>
    <property type="match status" value="1"/>
</dbReference>
<dbReference type="Pfam" id="PF04542">
    <property type="entry name" value="Sigma70_r2"/>
    <property type="match status" value="1"/>
</dbReference>
<comment type="similarity">
    <text evidence="1 6">Belongs to the sigma-70 factor family.</text>
</comment>
<feature type="domain" description="RNA polymerase sigma-70 region 3" evidence="8">
    <location>
        <begin position="498"/>
        <end position="568"/>
    </location>
</feature>
<reference evidence="11" key="2">
    <citation type="submission" date="2018-05" db="EMBL/GenBank/DDBJ databases">
        <title>OpunRS2 (Oryza punctata Reference Sequence Version 2).</title>
        <authorList>
            <person name="Zhang J."/>
            <person name="Kudrna D."/>
            <person name="Lee S."/>
            <person name="Talag J."/>
            <person name="Welchert J."/>
            <person name="Wing R.A."/>
        </authorList>
    </citation>
    <scope>NUCLEOTIDE SEQUENCE [LARGE SCALE GENOMIC DNA]</scope>
</reference>
<evidence type="ECO:0000256" key="3">
    <source>
        <dbReference type="ARBA" id="ARBA00023082"/>
    </source>
</evidence>
<feature type="domain" description="RNA polymerase sigma-70 region 2" evidence="9">
    <location>
        <begin position="418"/>
        <end position="486"/>
    </location>
</feature>
<dbReference type="InterPro" id="IPR007630">
    <property type="entry name" value="RNA_pol_sigma70_r4"/>
</dbReference>
<keyword evidence="12" id="KW-1185">Reference proteome</keyword>
<dbReference type="InterPro" id="IPR016262">
    <property type="entry name" value="RNA_pol_sigma_SigB/C/D/F"/>
</dbReference>
<feature type="domain" description="RNA polymerase sigma-70 region 4" evidence="10">
    <location>
        <begin position="585"/>
        <end position="636"/>
    </location>
</feature>
<comment type="function">
    <text evidence="6">Sigma factors are initiation factors that promote the attachment of plastid-encoded RNA polymerase (PEP) to specific initiation sites and are then released.</text>
</comment>
<proteinExistence type="inferred from homology"/>
<keyword evidence="6" id="KW-0934">Plastid</keyword>
<dbReference type="OMA" id="VQCGREP"/>
<dbReference type="PANTHER" id="PTHR30603">
    <property type="entry name" value="RNA POLYMERASE SIGMA FACTOR RPO"/>
    <property type="match status" value="1"/>
</dbReference>
<evidence type="ECO:0000259" key="9">
    <source>
        <dbReference type="Pfam" id="PF04542"/>
    </source>
</evidence>
<evidence type="ECO:0000313" key="11">
    <source>
        <dbReference type="EnsemblPlants" id="OPUNC08G07030.1"/>
    </source>
</evidence>
<evidence type="ECO:0000256" key="5">
    <source>
        <dbReference type="ARBA" id="ARBA00023163"/>
    </source>
</evidence>
<dbReference type="SUPFAM" id="SSF88946">
    <property type="entry name" value="Sigma2 domain of RNA polymerase sigma factors"/>
    <property type="match status" value="1"/>
</dbReference>
<keyword evidence="5 6" id="KW-0804">Transcription</keyword>
<dbReference type="CDD" id="cd06171">
    <property type="entry name" value="Sigma70_r4"/>
    <property type="match status" value="1"/>
</dbReference>
<dbReference type="SUPFAM" id="SSF88659">
    <property type="entry name" value="Sigma3 and sigma4 domains of RNA polymerase sigma factors"/>
    <property type="match status" value="3"/>
</dbReference>
<dbReference type="STRING" id="4537.A0A0E0LSS3"/>
<dbReference type="Proteomes" id="UP000026962">
    <property type="component" value="Chromosome 8"/>
</dbReference>
<dbReference type="HOGENOM" id="CLU_014793_11_0_1"/>
<dbReference type="InterPro" id="IPR013325">
    <property type="entry name" value="RNA_pol_sigma_r2"/>
</dbReference>
<dbReference type="PROSITE" id="PS51257">
    <property type="entry name" value="PROKAR_LIPOPROTEIN"/>
    <property type="match status" value="1"/>
</dbReference>
<name>A0A0E0LSS3_ORYPU</name>
<keyword evidence="3 6" id="KW-0731">Sigma factor</keyword>
<evidence type="ECO:0000313" key="12">
    <source>
        <dbReference type="Proteomes" id="UP000026962"/>
    </source>
</evidence>
<organism evidence="11">
    <name type="scientific">Oryza punctata</name>
    <name type="common">Red rice</name>
    <dbReference type="NCBI Taxonomy" id="4537"/>
    <lineage>
        <taxon>Eukaryota</taxon>
        <taxon>Viridiplantae</taxon>
        <taxon>Streptophyta</taxon>
        <taxon>Embryophyta</taxon>
        <taxon>Tracheophyta</taxon>
        <taxon>Spermatophyta</taxon>
        <taxon>Magnoliopsida</taxon>
        <taxon>Liliopsida</taxon>
        <taxon>Poales</taxon>
        <taxon>Poaceae</taxon>
        <taxon>BOP clade</taxon>
        <taxon>Oryzoideae</taxon>
        <taxon>Oryzeae</taxon>
        <taxon>Oryzinae</taxon>
        <taxon>Oryza</taxon>
    </lineage>
</organism>
<dbReference type="EnsemblPlants" id="OPUNC08G07030.1">
    <property type="protein sequence ID" value="OPUNC08G07030.1"/>
    <property type="gene ID" value="OPUNC08G07030"/>
</dbReference>
<dbReference type="InterPro" id="IPR014284">
    <property type="entry name" value="RNA_pol_sigma-70_dom"/>
</dbReference>
<dbReference type="InterPro" id="IPR036388">
    <property type="entry name" value="WH-like_DNA-bd_sf"/>
</dbReference>
<dbReference type="Pfam" id="PF04539">
    <property type="entry name" value="Sigma70_r3"/>
    <property type="match status" value="1"/>
</dbReference>
<comment type="subcellular location">
    <subcellularLocation>
        <location evidence="6">Plastid</location>
        <location evidence="6">Chloroplast</location>
    </subcellularLocation>
</comment>
<dbReference type="Gene3D" id="1.10.10.10">
    <property type="entry name" value="Winged helix-like DNA-binding domain superfamily/Winged helix DNA-binding domain"/>
    <property type="match status" value="2"/>
</dbReference>
<dbReference type="PRINTS" id="PR00046">
    <property type="entry name" value="SIGMA70FCT"/>
</dbReference>
<dbReference type="FunFam" id="1.10.10.10:FF:000698">
    <property type="entry name" value="RNA polymerase sigma factor"/>
    <property type="match status" value="1"/>
</dbReference>
<dbReference type="Gramene" id="OPUNC08G07030.1">
    <property type="protein sequence ID" value="OPUNC08G07030.1"/>
    <property type="gene ID" value="OPUNC08G07030"/>
</dbReference>
<dbReference type="PANTHER" id="PTHR30603:SF45">
    <property type="entry name" value="RNA POLYMERASE SIGMA FACTOR SIGF, CHLOROPLASTIC"/>
    <property type="match status" value="1"/>
</dbReference>
<keyword evidence="4 6" id="KW-0238">DNA-binding</keyword>
<dbReference type="InterPro" id="IPR013324">
    <property type="entry name" value="RNA_pol_sigma_r3/r4-like"/>
</dbReference>
<evidence type="ECO:0000256" key="6">
    <source>
        <dbReference type="PIRNR" id="PIRNR000767"/>
    </source>
</evidence>
<evidence type="ECO:0000259" key="8">
    <source>
        <dbReference type="Pfam" id="PF04539"/>
    </source>
</evidence>
<feature type="region of interest" description="Disordered" evidence="7">
    <location>
        <begin position="41"/>
        <end position="79"/>
    </location>
</feature>
<dbReference type="GO" id="GO:0009507">
    <property type="term" value="C:chloroplast"/>
    <property type="evidence" value="ECO:0007669"/>
    <property type="project" value="UniProtKB-SubCell"/>
</dbReference>
<dbReference type="Gene3D" id="1.10.601.10">
    <property type="entry name" value="RNA Polymerase Primary Sigma Factor"/>
    <property type="match status" value="1"/>
</dbReference>
<evidence type="ECO:0000259" key="10">
    <source>
        <dbReference type="Pfam" id="PF04545"/>
    </source>
</evidence>
<dbReference type="eggNOG" id="ENOG502QV7Q">
    <property type="taxonomic scope" value="Eukaryota"/>
</dbReference>
<keyword evidence="6" id="KW-0150">Chloroplast</keyword>
<dbReference type="InterPro" id="IPR007627">
    <property type="entry name" value="RNA_pol_sigma70_r2"/>
</dbReference>
<dbReference type="NCBIfam" id="TIGR02937">
    <property type="entry name" value="sigma70-ECF"/>
    <property type="match status" value="1"/>
</dbReference>
<feature type="compositionally biased region" description="Low complexity" evidence="7">
    <location>
        <begin position="100"/>
        <end position="114"/>
    </location>
</feature>
<sequence>MVQVPRLILAGSPSHFTHPLSSAACCCVGVGVAGCGWGSKKSLTSPTRARRRSSDVSPSSIHPRTYVRRRSLNSSMNSGGRSLLSSPLFASSSPAFRSGGGAASCSSSSSSSSSRATVVPMVHDNGGGGRASSTACHYSPSLVAAEEHVHGRSKDDGAVSLMGEKALLELLLDMALEQHAQGEKLPAEEREESEFDVYLRDDKSHVLYHSEFSSTSVSSSPLSVKSGESSALGTASAVLTKEVALLAEESGFSATQLKAQQLYRTTVDPGKSNEELQSKGQVFIRSTRLLERRSKRRYATRASIADVSCSADNSKKKEKSKKYGRVLDPDEPFKLFLRDRETTEFLTAKEERHLFTSLIRKCDKLHQILMKLEEAHRKLEIQCGREPTLAEWAEAVGMSSKELQSSIRTGRRCREKMARSNFRLVIHVARKYEGYGLDIQDLVQDGCCGLMKTFEKFNPSKGCRFPTYAYWWIRQSIKKSIFKNSRLIRLPESVYALLRKVGKARMECIMEGEQPTNANVARRAGITIEKLAKLRAKTRKPRSMQDHVWSDEGVTFQEITEDPNVEPPDLSVDRMMMRQQVRDFLGILSPREKEIIEHRFGIHDGEPKTLHVIGDMFGLSKERIRQLQNRALEKLKRSASSQGFDVYFDLLT</sequence>
<feature type="region of interest" description="Disordered" evidence="7">
    <location>
        <begin position="100"/>
        <end position="133"/>
    </location>
</feature>
<evidence type="ECO:0000256" key="7">
    <source>
        <dbReference type="SAM" id="MobiDB-lite"/>
    </source>
</evidence>
<dbReference type="InterPro" id="IPR050239">
    <property type="entry name" value="Sigma-70_RNA_pol_init_factors"/>
</dbReference>
<evidence type="ECO:0000256" key="2">
    <source>
        <dbReference type="ARBA" id="ARBA00023015"/>
    </source>
</evidence>